<dbReference type="RefSeq" id="XP_056556670.1">
    <property type="nucleotide sequence ID" value="XM_056698145.1"/>
</dbReference>
<gene>
    <name evidence="2" type="ORF">N7496_005216</name>
</gene>
<dbReference type="AlphaFoldDB" id="A0A9W9SGQ1"/>
<evidence type="ECO:0000256" key="1">
    <source>
        <dbReference type="SAM" id="MobiDB-lite"/>
    </source>
</evidence>
<sequence length="80" mass="8202">MPAGGGAESEEEKGGGGGGSVEGEGVKVVEEWGMGKVEEDERDENSGVGVRSLGAFRRRHAVMLAVAGWAEGPSHSLYGD</sequence>
<comment type="caution">
    <text evidence="2">The sequence shown here is derived from an EMBL/GenBank/DDBJ whole genome shotgun (WGS) entry which is preliminary data.</text>
</comment>
<organism evidence="2 3">
    <name type="scientific">Penicillium cataractarum</name>
    <dbReference type="NCBI Taxonomy" id="2100454"/>
    <lineage>
        <taxon>Eukaryota</taxon>
        <taxon>Fungi</taxon>
        <taxon>Dikarya</taxon>
        <taxon>Ascomycota</taxon>
        <taxon>Pezizomycotina</taxon>
        <taxon>Eurotiomycetes</taxon>
        <taxon>Eurotiomycetidae</taxon>
        <taxon>Eurotiales</taxon>
        <taxon>Aspergillaceae</taxon>
        <taxon>Penicillium</taxon>
    </lineage>
</organism>
<proteinExistence type="predicted"/>
<evidence type="ECO:0000313" key="2">
    <source>
        <dbReference type="EMBL" id="KAJ5377807.1"/>
    </source>
</evidence>
<name>A0A9W9SGQ1_9EURO</name>
<dbReference type="GeneID" id="81437324"/>
<accession>A0A9W9SGQ1</accession>
<protein>
    <submittedName>
        <fullName evidence="2">Uncharacterized protein</fullName>
    </submittedName>
</protein>
<evidence type="ECO:0000313" key="3">
    <source>
        <dbReference type="Proteomes" id="UP001147782"/>
    </source>
</evidence>
<reference evidence="2" key="1">
    <citation type="submission" date="2022-11" db="EMBL/GenBank/DDBJ databases">
        <authorList>
            <person name="Petersen C."/>
        </authorList>
    </citation>
    <scope>NUCLEOTIDE SEQUENCE</scope>
    <source>
        <strain evidence="2">IBT 29864</strain>
    </source>
</reference>
<feature type="region of interest" description="Disordered" evidence="1">
    <location>
        <begin position="1"/>
        <end position="26"/>
    </location>
</feature>
<keyword evidence="3" id="KW-1185">Reference proteome</keyword>
<dbReference type="Proteomes" id="UP001147782">
    <property type="component" value="Unassembled WGS sequence"/>
</dbReference>
<reference evidence="2" key="2">
    <citation type="journal article" date="2023" name="IMA Fungus">
        <title>Comparative genomic study of the Penicillium genus elucidates a diverse pangenome and 15 lateral gene transfer events.</title>
        <authorList>
            <person name="Petersen C."/>
            <person name="Sorensen T."/>
            <person name="Nielsen M.R."/>
            <person name="Sondergaard T.E."/>
            <person name="Sorensen J.L."/>
            <person name="Fitzpatrick D.A."/>
            <person name="Frisvad J.C."/>
            <person name="Nielsen K.L."/>
        </authorList>
    </citation>
    <scope>NUCLEOTIDE SEQUENCE</scope>
    <source>
        <strain evidence="2">IBT 29864</strain>
    </source>
</reference>
<dbReference type="EMBL" id="JAPZBS010000004">
    <property type="protein sequence ID" value="KAJ5377807.1"/>
    <property type="molecule type" value="Genomic_DNA"/>
</dbReference>